<organism evidence="5">
    <name type="scientific">Absidia glauca</name>
    <name type="common">Pin mould</name>
    <dbReference type="NCBI Taxonomy" id="4829"/>
    <lineage>
        <taxon>Eukaryota</taxon>
        <taxon>Fungi</taxon>
        <taxon>Fungi incertae sedis</taxon>
        <taxon>Mucoromycota</taxon>
        <taxon>Mucoromycotina</taxon>
        <taxon>Mucoromycetes</taxon>
        <taxon>Mucorales</taxon>
        <taxon>Cunninghamellaceae</taxon>
        <taxon>Absidia</taxon>
    </lineage>
</organism>
<dbReference type="PRINTS" id="PR00853">
    <property type="entry name" value="XPGRADSUPER"/>
</dbReference>
<evidence type="ECO:0000259" key="3">
    <source>
        <dbReference type="Pfam" id="PF12246"/>
    </source>
</evidence>
<protein>
    <submittedName>
        <fullName evidence="5">Uncharacterized protein</fullName>
    </submittedName>
</protein>
<name>A0A163K8I1_ABSGL</name>
<dbReference type="InterPro" id="IPR006084">
    <property type="entry name" value="XPG/Rad2"/>
</dbReference>
<dbReference type="InterPro" id="IPR037314">
    <property type="entry name" value="MKT1_H3TH"/>
</dbReference>
<dbReference type="STRING" id="4829.A0A163K8I1"/>
<feature type="domain" description="Post-transcriptional regulator MKT1 C-terminal" evidence="3">
    <location>
        <begin position="425"/>
        <end position="656"/>
    </location>
</feature>
<dbReference type="GO" id="GO:0006417">
    <property type="term" value="P:regulation of translation"/>
    <property type="evidence" value="ECO:0007669"/>
    <property type="project" value="UniProtKB-KW"/>
</dbReference>
<dbReference type="InParanoid" id="A0A163K8I1"/>
<reference evidence="5" key="1">
    <citation type="submission" date="2016-04" db="EMBL/GenBank/DDBJ databases">
        <authorList>
            <person name="Evans L.H."/>
            <person name="Alamgir A."/>
            <person name="Owens N."/>
            <person name="Weber N.D."/>
            <person name="Virtaneva K."/>
            <person name="Barbian K."/>
            <person name="Babar A."/>
            <person name="Rosenke K."/>
        </authorList>
    </citation>
    <scope>NUCLEOTIDE SEQUENCE [LARGE SCALE GENOMIC DNA]</scope>
    <source>
        <strain evidence="5">CBS 101.48</strain>
    </source>
</reference>
<dbReference type="PANTHER" id="PTHR11081:SF32">
    <property type="entry name" value="POST-TRANSCRIPTIONAL REGULATOR MKT1"/>
    <property type="match status" value="1"/>
</dbReference>
<dbReference type="Proteomes" id="UP000078561">
    <property type="component" value="Unassembled WGS sequence"/>
</dbReference>
<gene>
    <name evidence="5" type="primary">ABSGL_11062.1 scaffold 12129</name>
</gene>
<dbReference type="CDD" id="cd09858">
    <property type="entry name" value="PIN_MKT1"/>
    <property type="match status" value="1"/>
</dbReference>
<dbReference type="OrthoDB" id="17262at2759"/>
<dbReference type="InterPro" id="IPR022039">
    <property type="entry name" value="MKT1_C"/>
</dbReference>
<dbReference type="Gene3D" id="3.40.50.1010">
    <property type="entry name" value="5'-nuclease"/>
    <property type="match status" value="1"/>
</dbReference>
<accession>A0A163K8I1</accession>
<evidence type="ECO:0000313" key="6">
    <source>
        <dbReference type="Proteomes" id="UP000078561"/>
    </source>
</evidence>
<keyword evidence="1" id="KW-0810">Translation regulation</keyword>
<dbReference type="AlphaFoldDB" id="A0A163K8I1"/>
<dbReference type="FunCoup" id="A0A163K8I1">
    <property type="interactions" value="454"/>
</dbReference>
<proteinExistence type="inferred from homology"/>
<evidence type="ECO:0000256" key="2">
    <source>
        <dbReference type="ARBA" id="ARBA00024023"/>
    </source>
</evidence>
<dbReference type="EMBL" id="LT554433">
    <property type="protein sequence ID" value="SAM05193.1"/>
    <property type="molecule type" value="Genomic_DNA"/>
</dbReference>
<feature type="domain" description="Post-transcriptional regulator MKT1 N-terminal" evidence="4">
    <location>
        <begin position="239"/>
        <end position="327"/>
    </location>
</feature>
<dbReference type="GO" id="GO:0003730">
    <property type="term" value="F:mRNA 3'-UTR binding"/>
    <property type="evidence" value="ECO:0007669"/>
    <property type="project" value="TreeGrafter"/>
</dbReference>
<dbReference type="CDD" id="cd09902">
    <property type="entry name" value="H3TH_MKT1"/>
    <property type="match status" value="1"/>
</dbReference>
<dbReference type="InterPro" id="IPR029060">
    <property type="entry name" value="PIN-like_dom_sf"/>
</dbReference>
<comment type="similarity">
    <text evidence="2">Belongs to the XPG/RAD2 endonuclease family.</text>
</comment>
<evidence type="ECO:0000313" key="5">
    <source>
        <dbReference type="EMBL" id="SAM05193.1"/>
    </source>
</evidence>
<sequence length="661" mass="75476">MQYNRTDNIQPIFVFSGLSLIRKSKPFSSEDTRPGHRSVAWEFYEKGKLDAAMSKFASGGGFHLPDVLNLVFYILRQHNIEFIRAPYSPWAQLAYMLNHPRQIIHAIYGGDEVLMWNVDRIITAIDFTKGNYQTVNKKTVLNDLHVSEEQFLDICILAGFEYCPTFPPLSVISFTFKGVQDLIKQHKTGFNAVQAYSDDANVMKTGYIDVFCRTRCAVKYHLVLTDEGEVKPLNIEQAPNDIHEFIGYRLPDEVYYYLVRGLIGPQVINNLISGVLIENAPLDNGETTEYRNFLLQLLSIRTQTLSLLTQPLHQFFQSRKVACYFWFDPSTEQIMYHQPGQGGTESQNSANFLNNVYEKTSSWNVDNEHINAEMKDQKADQVDIAFCVRATETTAKASKTIVTQSNSDKILEEKNEIVANVLWKLLEIRDFLTSSKHVYTTWGRALAKSLSTLTNPTRSEQEAYLTAFELIRFGVLTAHPYSKTYEKHRGEDKQQHHITLIARTLSLLPMEFKNVPWSGSFSRDLLVFNGFVKALDRSYRNLCEMLTLSFFMNDLVKKERSDYHEIADSLPYLTDTNVALGIVTQHYLEQCLDTDNKAALASTEAIFTTCTNIKSDLMKGVAFWNGLIAGVAILKETGKISDETYTMFTDANDWLQPKVKF</sequence>
<dbReference type="Pfam" id="PF12247">
    <property type="entry name" value="MKT1_N"/>
    <property type="match status" value="1"/>
</dbReference>
<dbReference type="Pfam" id="PF12246">
    <property type="entry name" value="MKT1_C"/>
    <property type="match status" value="1"/>
</dbReference>
<dbReference type="PANTHER" id="PTHR11081">
    <property type="entry name" value="FLAP ENDONUCLEASE FAMILY MEMBER"/>
    <property type="match status" value="1"/>
</dbReference>
<dbReference type="SUPFAM" id="SSF88723">
    <property type="entry name" value="PIN domain-like"/>
    <property type="match status" value="1"/>
</dbReference>
<dbReference type="InterPro" id="IPR022040">
    <property type="entry name" value="MKT1_N"/>
</dbReference>
<evidence type="ECO:0000256" key="1">
    <source>
        <dbReference type="ARBA" id="ARBA00022845"/>
    </source>
</evidence>
<keyword evidence="6" id="KW-1185">Reference proteome</keyword>
<dbReference type="OMA" id="RFYQTKV"/>
<evidence type="ECO:0000259" key="4">
    <source>
        <dbReference type="Pfam" id="PF12247"/>
    </source>
</evidence>